<evidence type="ECO:0000256" key="2">
    <source>
        <dbReference type="ARBA" id="ARBA00022723"/>
    </source>
</evidence>
<evidence type="ECO:0000256" key="5">
    <source>
        <dbReference type="SAM" id="Phobius"/>
    </source>
</evidence>
<name>A0A2N9JE24_9ACTN</name>
<dbReference type="GO" id="GO:0020037">
    <property type="term" value="F:heme binding"/>
    <property type="evidence" value="ECO:0007669"/>
    <property type="project" value="TreeGrafter"/>
</dbReference>
<keyword evidence="5" id="KW-1133">Transmembrane helix</keyword>
<dbReference type="RefSeq" id="WP_105184894.1">
    <property type="nucleotide sequence ID" value="NZ_BAAAGO010000028.1"/>
</dbReference>
<feature type="transmembrane region" description="Helical" evidence="5">
    <location>
        <begin position="41"/>
        <end position="62"/>
    </location>
</feature>
<dbReference type="PRINTS" id="PR00363">
    <property type="entry name" value="CYTOCHROMEB5"/>
</dbReference>
<keyword evidence="5" id="KW-0812">Transmembrane</keyword>
<keyword evidence="5" id="KW-0472">Membrane</keyword>
<evidence type="ECO:0000313" key="8">
    <source>
        <dbReference type="Proteomes" id="UP000238164"/>
    </source>
</evidence>
<dbReference type="KEGG" id="mgg:MPLG2_0689"/>
<evidence type="ECO:0000313" key="7">
    <source>
        <dbReference type="EMBL" id="SPD85725.1"/>
    </source>
</evidence>
<dbReference type="OrthoDB" id="8173637at2"/>
<dbReference type="PANTHER" id="PTHR19359">
    <property type="entry name" value="CYTOCHROME B5"/>
    <property type="match status" value="1"/>
</dbReference>
<feature type="transmembrane region" description="Helical" evidence="5">
    <location>
        <begin position="112"/>
        <end position="132"/>
    </location>
</feature>
<dbReference type="InterPro" id="IPR019251">
    <property type="entry name" value="DUF2231_TM"/>
</dbReference>
<organism evidence="7 8">
    <name type="scientific">Micropruina glycogenica</name>
    <dbReference type="NCBI Taxonomy" id="75385"/>
    <lineage>
        <taxon>Bacteria</taxon>
        <taxon>Bacillati</taxon>
        <taxon>Actinomycetota</taxon>
        <taxon>Actinomycetes</taxon>
        <taxon>Propionibacteriales</taxon>
        <taxon>Nocardioidaceae</taxon>
        <taxon>Micropruina</taxon>
    </lineage>
</organism>
<dbReference type="SUPFAM" id="SSF55856">
    <property type="entry name" value="Cytochrome b5-like heme/steroid binding domain"/>
    <property type="match status" value="1"/>
</dbReference>
<evidence type="ECO:0000256" key="4">
    <source>
        <dbReference type="ARBA" id="ARBA00038168"/>
    </source>
</evidence>
<dbReference type="GO" id="GO:0046872">
    <property type="term" value="F:metal ion binding"/>
    <property type="evidence" value="ECO:0007669"/>
    <property type="project" value="UniProtKB-KW"/>
</dbReference>
<evidence type="ECO:0000256" key="1">
    <source>
        <dbReference type="ARBA" id="ARBA00022617"/>
    </source>
</evidence>
<dbReference type="EMBL" id="LT985188">
    <property type="protein sequence ID" value="SPD85725.1"/>
    <property type="molecule type" value="Genomic_DNA"/>
</dbReference>
<feature type="transmembrane region" description="Helical" evidence="5">
    <location>
        <begin position="12"/>
        <end position="34"/>
    </location>
</feature>
<dbReference type="Pfam" id="PF00173">
    <property type="entry name" value="Cyt-b5"/>
    <property type="match status" value="1"/>
</dbReference>
<feature type="transmembrane region" description="Helical" evidence="5">
    <location>
        <begin position="82"/>
        <end position="100"/>
    </location>
</feature>
<dbReference type="PROSITE" id="PS50255">
    <property type="entry name" value="CYTOCHROME_B5_2"/>
    <property type="match status" value="1"/>
</dbReference>
<dbReference type="Proteomes" id="UP000238164">
    <property type="component" value="Chromosome 1"/>
</dbReference>
<comment type="similarity">
    <text evidence="4">Belongs to the cytochrome b5 family.</text>
</comment>
<dbReference type="SMART" id="SM01117">
    <property type="entry name" value="Cyt-b5"/>
    <property type="match status" value="1"/>
</dbReference>
<accession>A0A2N9JE24</accession>
<sequence>MFDVFGLPLHPLVVHAVVVLLPLSALGLIACVVVGRWRRTFAGLSVLGLIVGTVSAFVAMLSGNALAAQVGIPAAHQSLGQVLPWVALATLVLGAVWYFLQRGSDQQTPLTRGMGLAAAVAAVGSVAMTVLVGHSGATAVWGGTSPTPAATATADASGTAQTYTLDQVKQHNQATDCWAAIEGEVYNLTDWVNQHPGGADHIAAICGTDATQAFEQQHSGQQRPASQLTQFRIGTLA</sequence>
<evidence type="ECO:0000256" key="3">
    <source>
        <dbReference type="ARBA" id="ARBA00023004"/>
    </source>
</evidence>
<dbReference type="AlphaFoldDB" id="A0A2N9JE24"/>
<keyword evidence="8" id="KW-1185">Reference proteome</keyword>
<dbReference type="GO" id="GO:0016020">
    <property type="term" value="C:membrane"/>
    <property type="evidence" value="ECO:0007669"/>
    <property type="project" value="TreeGrafter"/>
</dbReference>
<reference evidence="7 8" key="1">
    <citation type="submission" date="2018-02" db="EMBL/GenBank/DDBJ databases">
        <authorList>
            <person name="Cohen D.B."/>
            <person name="Kent A.D."/>
        </authorList>
    </citation>
    <scope>NUCLEOTIDE SEQUENCE [LARGE SCALE GENOMIC DNA]</scope>
    <source>
        <strain evidence="7">1</strain>
    </source>
</reference>
<feature type="domain" description="Cytochrome b5 heme-binding" evidence="6">
    <location>
        <begin position="160"/>
        <end position="237"/>
    </location>
</feature>
<dbReference type="InterPro" id="IPR001199">
    <property type="entry name" value="Cyt_B5-like_heme/steroid-bd"/>
</dbReference>
<protein>
    <recommendedName>
        <fullName evidence="6">Cytochrome b5 heme-binding domain-containing protein</fullName>
    </recommendedName>
</protein>
<keyword evidence="1" id="KW-0349">Heme</keyword>
<keyword evidence="2" id="KW-0479">Metal-binding</keyword>
<dbReference type="InterPro" id="IPR036400">
    <property type="entry name" value="Cyt_B5-like_heme/steroid_sf"/>
</dbReference>
<evidence type="ECO:0000259" key="6">
    <source>
        <dbReference type="PROSITE" id="PS50255"/>
    </source>
</evidence>
<dbReference type="Gene3D" id="3.10.120.10">
    <property type="entry name" value="Cytochrome b5-like heme/steroid binding domain"/>
    <property type="match status" value="1"/>
</dbReference>
<keyword evidence="3" id="KW-0408">Iron</keyword>
<dbReference type="Pfam" id="PF09990">
    <property type="entry name" value="DUF2231"/>
    <property type="match status" value="1"/>
</dbReference>
<dbReference type="InterPro" id="IPR050668">
    <property type="entry name" value="Cytochrome_b5"/>
</dbReference>
<proteinExistence type="inferred from homology"/>
<gene>
    <name evidence="7" type="ORF">MPLG2_0689</name>
</gene>